<evidence type="ECO:0000259" key="3">
    <source>
        <dbReference type="Pfam" id="PF01648"/>
    </source>
</evidence>
<keyword evidence="2 4" id="KW-0808">Transferase</keyword>
<keyword evidence="5" id="KW-1185">Reference proteome</keyword>
<dbReference type="GO" id="GO:0005829">
    <property type="term" value="C:cytosol"/>
    <property type="evidence" value="ECO:0007669"/>
    <property type="project" value="TreeGrafter"/>
</dbReference>
<comment type="similarity">
    <text evidence="1">Belongs to the P-Pant transferase superfamily. Gsp/Sfp/HetI/AcpT family.</text>
</comment>
<gene>
    <name evidence="4" type="ORF">SAMN02910417_01399</name>
</gene>
<dbReference type="PANTHER" id="PTHR12215">
    <property type="entry name" value="PHOSPHOPANTETHEINE TRANSFERASE"/>
    <property type="match status" value="1"/>
</dbReference>
<dbReference type="Proteomes" id="UP000199228">
    <property type="component" value="Unassembled WGS sequence"/>
</dbReference>
<dbReference type="GO" id="GO:0008897">
    <property type="term" value="F:holo-[acyl-carrier-protein] synthase activity"/>
    <property type="evidence" value="ECO:0007669"/>
    <property type="project" value="InterPro"/>
</dbReference>
<dbReference type="InterPro" id="IPR008278">
    <property type="entry name" value="4-PPantetheinyl_Trfase_dom"/>
</dbReference>
<dbReference type="InterPro" id="IPR037143">
    <property type="entry name" value="4-PPantetheinyl_Trfase_dom_sf"/>
</dbReference>
<dbReference type="EMBL" id="FMXR01000009">
    <property type="protein sequence ID" value="SDB18558.1"/>
    <property type="molecule type" value="Genomic_DNA"/>
</dbReference>
<evidence type="ECO:0000256" key="1">
    <source>
        <dbReference type="ARBA" id="ARBA00010990"/>
    </source>
</evidence>
<dbReference type="GO" id="GO:0019878">
    <property type="term" value="P:lysine biosynthetic process via aminoadipic acid"/>
    <property type="evidence" value="ECO:0007669"/>
    <property type="project" value="TreeGrafter"/>
</dbReference>
<dbReference type="PANTHER" id="PTHR12215:SF10">
    <property type="entry name" value="L-AMINOADIPATE-SEMIALDEHYDE DEHYDROGENASE-PHOSPHOPANTETHEINYL TRANSFERASE"/>
    <property type="match status" value="1"/>
</dbReference>
<dbReference type="Gene3D" id="3.90.470.20">
    <property type="entry name" value="4'-phosphopantetheinyl transferase domain"/>
    <property type="match status" value="1"/>
</dbReference>
<proteinExistence type="inferred from homology"/>
<protein>
    <submittedName>
        <fullName evidence="4">Phosphopantetheine--protein transferase domain-containing protein</fullName>
    </submittedName>
</protein>
<evidence type="ECO:0000256" key="2">
    <source>
        <dbReference type="ARBA" id="ARBA00022679"/>
    </source>
</evidence>
<dbReference type="SUPFAM" id="SSF56214">
    <property type="entry name" value="4'-phosphopantetheinyl transferase"/>
    <property type="match status" value="2"/>
</dbReference>
<dbReference type="AlphaFoldDB" id="A0A1G6BD71"/>
<reference evidence="4 5" key="1">
    <citation type="submission" date="2016-10" db="EMBL/GenBank/DDBJ databases">
        <authorList>
            <person name="de Groot N.N."/>
        </authorList>
    </citation>
    <scope>NUCLEOTIDE SEQUENCE [LARGE SCALE GENOMIC DNA]</scope>
    <source>
        <strain evidence="4 5">DSM 3217</strain>
    </source>
</reference>
<sequence>MISPRKPCVLITKTPTISPGAIIAWGRNTKRRVEYADRYKNDEDAVNALFAQIVLGECLEQFLNHRVTAEEVEIAKTQSGQPYLEAFPQLHVSISHTDGMIGVAISEEPIGIDVQKVRKIRDSLLNRTLSPKEQCIVRERECPEKSFSMLWAMKEAIVKMHGTGFVEYPTNIDLANLVELTSDALEAKEGAQYEGHGIYTHWEEDVAVCIYGPNDGYELF</sequence>
<evidence type="ECO:0000313" key="4">
    <source>
        <dbReference type="EMBL" id="SDB18558.1"/>
    </source>
</evidence>
<organism evidence="4 5">
    <name type="scientific">Eubacterium oxidoreducens</name>
    <dbReference type="NCBI Taxonomy" id="1732"/>
    <lineage>
        <taxon>Bacteria</taxon>
        <taxon>Bacillati</taxon>
        <taxon>Bacillota</taxon>
        <taxon>Clostridia</taxon>
        <taxon>Eubacteriales</taxon>
        <taxon>Eubacteriaceae</taxon>
        <taxon>Eubacterium</taxon>
    </lineage>
</organism>
<accession>A0A1G6BD71</accession>
<dbReference type="RefSeq" id="WP_176762326.1">
    <property type="nucleotide sequence ID" value="NZ_FMXR01000009.1"/>
</dbReference>
<dbReference type="InterPro" id="IPR050559">
    <property type="entry name" value="P-Pant_transferase_sf"/>
</dbReference>
<dbReference type="GO" id="GO:0000287">
    <property type="term" value="F:magnesium ion binding"/>
    <property type="evidence" value="ECO:0007669"/>
    <property type="project" value="InterPro"/>
</dbReference>
<feature type="domain" description="4'-phosphopantetheinyl transferase" evidence="3">
    <location>
        <begin position="109"/>
        <end position="200"/>
    </location>
</feature>
<name>A0A1G6BD71_EUBOX</name>
<dbReference type="Pfam" id="PF01648">
    <property type="entry name" value="ACPS"/>
    <property type="match status" value="1"/>
</dbReference>
<evidence type="ECO:0000313" key="5">
    <source>
        <dbReference type="Proteomes" id="UP000199228"/>
    </source>
</evidence>
<dbReference type="STRING" id="1732.SAMN02910417_01399"/>